<evidence type="ECO:0008006" key="3">
    <source>
        <dbReference type="Google" id="ProtNLM"/>
    </source>
</evidence>
<dbReference type="Proteomes" id="UP000193926">
    <property type="component" value="Unassembled WGS sequence"/>
</dbReference>
<dbReference type="EMBL" id="JFKC01000001">
    <property type="protein sequence ID" value="OSQ53106.1"/>
    <property type="molecule type" value="Genomic_DNA"/>
</dbReference>
<proteinExistence type="predicted"/>
<comment type="caution">
    <text evidence="1">The sequence shown here is derived from an EMBL/GenBank/DDBJ whole genome shotgun (WGS) entry which is preliminary data.</text>
</comment>
<accession>A0A1X4NQE0</accession>
<dbReference type="CDD" id="cd00761">
    <property type="entry name" value="Glyco_tranf_GTA_type"/>
    <property type="match status" value="1"/>
</dbReference>
<dbReference type="InterPro" id="IPR029044">
    <property type="entry name" value="Nucleotide-diphossugar_trans"/>
</dbReference>
<evidence type="ECO:0000313" key="2">
    <source>
        <dbReference type="Proteomes" id="UP000193926"/>
    </source>
</evidence>
<protein>
    <recommendedName>
        <fullName evidence="3">Glycosyltransferase 2-like domain-containing protein</fullName>
    </recommendedName>
</protein>
<sequence length="232" mass="25403">MLTLALTTIPPRFKRLGRVLESLLAQTIPVRVVLSVPHRYRRFVGEVSALDLPKGVTLNLIARDFGPASKLLGVLDAPGTDEVLYCDDDCVYAPEWAETLMNARDSESEAVAVSTFPVSRIKRHAKAPYDMIAQGFAGVLVHRDMFDHRVFEVPEAGYAADDIWLSGHLALRNIPIRKVPQARLLCTPLPEDGPSLQTDVVHGLSRAEANQACADALTDLFGLWPPIQSSGP</sequence>
<reference evidence="1 2" key="1">
    <citation type="submission" date="2014-03" db="EMBL/GenBank/DDBJ databases">
        <title>The draft genome sequence of Marivita geojedonensis KCTC 23882.</title>
        <authorList>
            <person name="Lai Q."/>
            <person name="Shao Z."/>
        </authorList>
    </citation>
    <scope>NUCLEOTIDE SEQUENCE [LARGE SCALE GENOMIC DNA]</scope>
    <source>
        <strain evidence="1 2">DPG-138</strain>
    </source>
</reference>
<evidence type="ECO:0000313" key="1">
    <source>
        <dbReference type="EMBL" id="OSQ53106.1"/>
    </source>
</evidence>
<keyword evidence="2" id="KW-1185">Reference proteome</keyword>
<name>A0A1X4NQE0_9RHOB</name>
<dbReference type="SUPFAM" id="SSF53448">
    <property type="entry name" value="Nucleotide-diphospho-sugar transferases"/>
    <property type="match status" value="1"/>
</dbReference>
<dbReference type="OrthoDB" id="5465469at2"/>
<dbReference type="AlphaFoldDB" id="A0A1X4NQE0"/>
<gene>
    <name evidence="1" type="ORF">MGEO_00625</name>
</gene>
<organism evidence="1 2">
    <name type="scientific">Marivita geojedonensis</name>
    <dbReference type="NCBI Taxonomy" id="1123756"/>
    <lineage>
        <taxon>Bacteria</taxon>
        <taxon>Pseudomonadati</taxon>
        <taxon>Pseudomonadota</taxon>
        <taxon>Alphaproteobacteria</taxon>
        <taxon>Rhodobacterales</taxon>
        <taxon>Roseobacteraceae</taxon>
        <taxon>Marivita</taxon>
    </lineage>
</organism>
<dbReference type="STRING" id="1123756.MGEO_00625"/>